<evidence type="ECO:0000256" key="3">
    <source>
        <dbReference type="ARBA" id="ARBA00023237"/>
    </source>
</evidence>
<dbReference type="AlphaFoldDB" id="A0A9X2RFM3"/>
<organism evidence="6 7">
    <name type="scientific">Gracilimonas sediminicola</name>
    <dbReference type="NCBI Taxonomy" id="2952158"/>
    <lineage>
        <taxon>Bacteria</taxon>
        <taxon>Pseudomonadati</taxon>
        <taxon>Balneolota</taxon>
        <taxon>Balneolia</taxon>
        <taxon>Balneolales</taxon>
        <taxon>Balneolaceae</taxon>
        <taxon>Gracilimonas</taxon>
    </lineage>
</organism>
<dbReference type="SUPFAM" id="SSF48452">
    <property type="entry name" value="TPR-like"/>
    <property type="match status" value="1"/>
</dbReference>
<comment type="caution">
    <text evidence="6">The sequence shown here is derived from an EMBL/GenBank/DDBJ whole genome shotgun (WGS) entry which is preliminary data.</text>
</comment>
<dbReference type="Gene3D" id="1.25.40.10">
    <property type="entry name" value="Tetratricopeptide repeat domain"/>
    <property type="match status" value="1"/>
</dbReference>
<dbReference type="EMBL" id="JANDBC010000003">
    <property type="protein sequence ID" value="MCP9292720.1"/>
    <property type="molecule type" value="Genomic_DNA"/>
</dbReference>
<dbReference type="InterPro" id="IPR017689">
    <property type="entry name" value="BamD"/>
</dbReference>
<dbReference type="PROSITE" id="PS51257">
    <property type="entry name" value="PROKAR_LIPOPROTEIN"/>
    <property type="match status" value="1"/>
</dbReference>
<feature type="signal peptide" evidence="4">
    <location>
        <begin position="1"/>
        <end position="19"/>
    </location>
</feature>
<evidence type="ECO:0000313" key="6">
    <source>
        <dbReference type="EMBL" id="MCP9292720.1"/>
    </source>
</evidence>
<sequence length="279" mass="32977">MRSKLLAVLAFLFIFSACKNDRLIKRGDSVEVAYQKAMAFYEEENYSEAANAFDTVTRVARGTEYGQDAQYYLAESYYKDKQFLLAASEYDRYISYYPQDERRPQIEFRAAMCYYELSPRYKLDQNQTRKAIERFRLFNNRYPDHEKVQEAAARIDELREKLAHKSYEAARFYVRTEQYKAATIYLDKTIDQYPESKWAERALVDQIQTYINYADNSVINRQAERYGKAIENYEKFLQLFPESKFREEVENYHDEAVRKLADVRSGGSSQSEVADSGQD</sequence>
<evidence type="ECO:0000256" key="4">
    <source>
        <dbReference type="SAM" id="SignalP"/>
    </source>
</evidence>
<dbReference type="InterPro" id="IPR011990">
    <property type="entry name" value="TPR-like_helical_dom_sf"/>
</dbReference>
<evidence type="ECO:0000256" key="1">
    <source>
        <dbReference type="ARBA" id="ARBA00022729"/>
    </source>
</evidence>
<dbReference type="InterPro" id="IPR039565">
    <property type="entry name" value="BamD-like"/>
</dbReference>
<protein>
    <submittedName>
        <fullName evidence="6">Outer membrane protein assembly factor BamD</fullName>
    </submittedName>
</protein>
<keyword evidence="3" id="KW-0998">Cell outer membrane</keyword>
<keyword evidence="7" id="KW-1185">Reference proteome</keyword>
<evidence type="ECO:0000313" key="7">
    <source>
        <dbReference type="Proteomes" id="UP001139125"/>
    </source>
</evidence>
<dbReference type="RefSeq" id="WP_255135618.1">
    <property type="nucleotide sequence ID" value="NZ_JANDBC010000003.1"/>
</dbReference>
<keyword evidence="1 4" id="KW-0732">Signal</keyword>
<reference evidence="6" key="1">
    <citation type="submission" date="2022-06" db="EMBL/GenBank/DDBJ databases">
        <title>Gracilimonas sp. CAU 1638 isolated from sea sediment.</title>
        <authorList>
            <person name="Kim W."/>
        </authorList>
    </citation>
    <scope>NUCLEOTIDE SEQUENCE</scope>
    <source>
        <strain evidence="6">CAU 1638</strain>
    </source>
</reference>
<evidence type="ECO:0000259" key="5">
    <source>
        <dbReference type="Pfam" id="PF13525"/>
    </source>
</evidence>
<keyword evidence="2" id="KW-0472">Membrane</keyword>
<feature type="domain" description="Outer membrane lipoprotein BamD-like" evidence="5">
    <location>
        <begin position="30"/>
        <end position="215"/>
    </location>
</feature>
<feature type="chain" id="PRO_5040926233" evidence="4">
    <location>
        <begin position="20"/>
        <end position="279"/>
    </location>
</feature>
<gene>
    <name evidence="6" type="primary">bamD</name>
    <name evidence="6" type="ORF">NM125_14115</name>
</gene>
<dbReference type="NCBIfam" id="TIGR03302">
    <property type="entry name" value="OM_YfiO"/>
    <property type="match status" value="1"/>
</dbReference>
<name>A0A9X2RFM3_9BACT</name>
<evidence type="ECO:0000256" key="2">
    <source>
        <dbReference type="ARBA" id="ARBA00023136"/>
    </source>
</evidence>
<proteinExistence type="predicted"/>
<dbReference type="Proteomes" id="UP001139125">
    <property type="component" value="Unassembled WGS sequence"/>
</dbReference>
<accession>A0A9X2RFM3</accession>
<dbReference type="Pfam" id="PF13525">
    <property type="entry name" value="YfiO"/>
    <property type="match status" value="1"/>
</dbReference>